<proteinExistence type="predicted"/>
<dbReference type="Gramene" id="ORUFI02G20740.1">
    <property type="protein sequence ID" value="ORUFI02G20740.1"/>
    <property type="gene ID" value="ORUFI02G20740"/>
</dbReference>
<evidence type="ECO:0000256" key="1">
    <source>
        <dbReference type="SAM" id="Phobius"/>
    </source>
</evidence>
<dbReference type="HOGENOM" id="CLU_113089_0_0_1"/>
<dbReference type="EnsemblPlants" id="ORUFI02G20740.1">
    <property type="protein sequence ID" value="ORUFI02G20740.1"/>
    <property type="gene ID" value="ORUFI02G20740"/>
</dbReference>
<evidence type="ECO:0000313" key="3">
    <source>
        <dbReference type="EnsemblPlants" id="ORUFI02G20740.1"/>
    </source>
</evidence>
<dbReference type="InterPro" id="IPR039307">
    <property type="entry name" value="LORELEI-like"/>
</dbReference>
<feature type="domain" description="GPI-anchored protein LLG1-like" evidence="2">
    <location>
        <begin position="85"/>
        <end position="155"/>
    </location>
</feature>
<dbReference type="STRING" id="4529.A0A0E0NG45"/>
<organism evidence="3 4">
    <name type="scientific">Oryza rufipogon</name>
    <name type="common">Brownbeard rice</name>
    <name type="synonym">Asian wild rice</name>
    <dbReference type="NCBI Taxonomy" id="4529"/>
    <lineage>
        <taxon>Eukaryota</taxon>
        <taxon>Viridiplantae</taxon>
        <taxon>Streptophyta</taxon>
        <taxon>Embryophyta</taxon>
        <taxon>Tracheophyta</taxon>
        <taxon>Spermatophyta</taxon>
        <taxon>Magnoliopsida</taxon>
        <taxon>Liliopsida</taxon>
        <taxon>Poales</taxon>
        <taxon>Poaceae</taxon>
        <taxon>BOP clade</taxon>
        <taxon>Oryzoideae</taxon>
        <taxon>Oryzeae</taxon>
        <taxon>Oryzinae</taxon>
        <taxon>Oryza</taxon>
    </lineage>
</organism>
<dbReference type="Proteomes" id="UP000008022">
    <property type="component" value="Unassembled WGS sequence"/>
</dbReference>
<protein>
    <recommendedName>
        <fullName evidence="2">GPI-anchored protein LLG1-like domain-containing protein</fullName>
    </recommendedName>
</protein>
<dbReference type="PANTHER" id="PTHR31533">
    <property type="entry name" value="GPI-ANCHORED PROTEIN LLG1-RELATED-RELATED"/>
    <property type="match status" value="1"/>
</dbReference>
<dbReference type="Pfam" id="PF26578">
    <property type="entry name" value="LLG1"/>
    <property type="match status" value="1"/>
</dbReference>
<evidence type="ECO:0000259" key="2">
    <source>
        <dbReference type="Pfam" id="PF26578"/>
    </source>
</evidence>
<keyword evidence="1" id="KW-0812">Transmembrane</keyword>
<keyword evidence="1" id="KW-1133">Transmembrane helix</keyword>
<dbReference type="InterPro" id="IPR058888">
    <property type="entry name" value="LLG1-like"/>
</dbReference>
<name>A0A0E0NG45_ORYRU</name>
<dbReference type="OMA" id="ACPHNTL"/>
<dbReference type="PANTHER" id="PTHR31533:SF37">
    <property type="entry name" value="OS04G0500300 PROTEIN"/>
    <property type="match status" value="1"/>
</dbReference>
<feature type="transmembrane region" description="Helical" evidence="1">
    <location>
        <begin position="12"/>
        <end position="31"/>
    </location>
</feature>
<reference evidence="4" key="1">
    <citation type="submission" date="2013-06" db="EMBL/GenBank/DDBJ databases">
        <authorList>
            <person name="Zhao Q."/>
        </authorList>
    </citation>
    <scope>NUCLEOTIDE SEQUENCE</scope>
    <source>
        <strain evidence="4">cv. W1943</strain>
    </source>
</reference>
<keyword evidence="4" id="KW-1185">Reference proteome</keyword>
<dbReference type="AlphaFoldDB" id="A0A0E0NG45"/>
<reference evidence="3" key="2">
    <citation type="submission" date="2015-06" db="UniProtKB">
        <authorList>
            <consortium name="EnsemblPlants"/>
        </authorList>
    </citation>
    <scope>IDENTIFICATION</scope>
</reference>
<accession>A0A0E0NG45</accession>
<keyword evidence="1" id="KW-0472">Membrane</keyword>
<evidence type="ECO:0000313" key="4">
    <source>
        <dbReference type="Proteomes" id="UP000008022"/>
    </source>
</evidence>
<sequence>MAGIVLNAKGMGSSVGATIFYCVALSMVIVMTQLPPTEADSVAAAEFASSDLKADKLTSRKLMGAANAPAPAPLGMCPVRFDEMKGPFTELGKKCKAASVTECCDAFKEIACPHNTLLNDLNNGCGDDMFYFIHTYGRLPPGTIFKKCVEGPYGMKC</sequence>